<dbReference type="InterPro" id="IPR020603">
    <property type="entry name" value="MraZ_dom"/>
</dbReference>
<evidence type="ECO:0000256" key="6">
    <source>
        <dbReference type="ARBA" id="ARBA00023163"/>
    </source>
</evidence>
<dbReference type="InterPro" id="IPR035642">
    <property type="entry name" value="MraZ_N"/>
</dbReference>
<evidence type="ECO:0000256" key="5">
    <source>
        <dbReference type="ARBA" id="ARBA00023125"/>
    </source>
</evidence>
<feature type="domain" description="SpoVT-AbrB" evidence="8">
    <location>
        <begin position="7"/>
        <end position="53"/>
    </location>
</feature>
<proteinExistence type="inferred from homology"/>
<feature type="domain" description="SpoVT-AbrB" evidence="8">
    <location>
        <begin position="82"/>
        <end position="125"/>
    </location>
</feature>
<dbReference type="Gene3D" id="3.40.1550.20">
    <property type="entry name" value="Transcriptional regulator MraZ domain"/>
    <property type="match status" value="1"/>
</dbReference>
<evidence type="ECO:0000256" key="2">
    <source>
        <dbReference type="ARBA" id="ARBA00022490"/>
    </source>
</evidence>
<keyword evidence="3" id="KW-0677">Repeat</keyword>
<dbReference type="PROSITE" id="PS51740">
    <property type="entry name" value="SPOVT_ABRB"/>
    <property type="match status" value="2"/>
</dbReference>
<dbReference type="NCBIfam" id="TIGR00242">
    <property type="entry name" value="division/cell wall cluster transcriptional repressor MraZ"/>
    <property type="match status" value="1"/>
</dbReference>
<keyword evidence="4 7" id="KW-0805">Transcription regulation</keyword>
<comment type="similarity">
    <text evidence="7">Belongs to the MraZ family.</text>
</comment>
<evidence type="ECO:0000256" key="4">
    <source>
        <dbReference type="ARBA" id="ARBA00023015"/>
    </source>
</evidence>
<evidence type="ECO:0000313" key="9">
    <source>
        <dbReference type="EMBL" id="UOE41014.1"/>
    </source>
</evidence>
<dbReference type="InterPro" id="IPR037914">
    <property type="entry name" value="SpoVT-AbrB_sf"/>
</dbReference>
<dbReference type="PANTHER" id="PTHR34701:SF1">
    <property type="entry name" value="TRANSCRIPTIONAL REGULATOR MRAZ"/>
    <property type="match status" value="1"/>
</dbReference>
<protein>
    <recommendedName>
        <fullName evidence="1 7">Transcriptional regulator MraZ</fullName>
    </recommendedName>
</protein>
<dbReference type="Proteomes" id="UP000831460">
    <property type="component" value="Chromosome"/>
</dbReference>
<evidence type="ECO:0000313" key="10">
    <source>
        <dbReference type="Proteomes" id="UP000831460"/>
    </source>
</evidence>
<comment type="subcellular location">
    <subcellularLocation>
        <location evidence="7">Cytoplasm</location>
        <location evidence="7">Nucleoid</location>
    </subcellularLocation>
</comment>
<gene>
    <name evidence="7 9" type="primary">mraZ</name>
    <name evidence="9" type="ORF">MTP09_14085</name>
</gene>
<keyword evidence="10" id="KW-1185">Reference proteome</keyword>
<keyword evidence="2 7" id="KW-0963">Cytoplasm</keyword>
<dbReference type="SUPFAM" id="SSF89447">
    <property type="entry name" value="AbrB/MazE/MraZ-like"/>
    <property type="match status" value="1"/>
</dbReference>
<comment type="subunit">
    <text evidence="7">Forms oligomers.</text>
</comment>
<dbReference type="RefSeq" id="WP_243549250.1">
    <property type="nucleotide sequence ID" value="NZ_CP094532.1"/>
</dbReference>
<dbReference type="PANTHER" id="PTHR34701">
    <property type="entry name" value="TRANSCRIPTIONAL REGULATOR MRAZ"/>
    <property type="match status" value="1"/>
</dbReference>
<evidence type="ECO:0000256" key="7">
    <source>
        <dbReference type="HAMAP-Rule" id="MF_01008"/>
    </source>
</evidence>
<dbReference type="Pfam" id="PF02381">
    <property type="entry name" value="MraZ"/>
    <property type="match status" value="2"/>
</dbReference>
<dbReference type="HAMAP" id="MF_01008">
    <property type="entry name" value="MraZ"/>
    <property type="match status" value="1"/>
</dbReference>
<dbReference type="InterPro" id="IPR007159">
    <property type="entry name" value="SpoVT-AbrB_dom"/>
</dbReference>
<accession>A0ABY4BP84</accession>
<keyword evidence="5 7" id="KW-0238">DNA-binding</keyword>
<dbReference type="CDD" id="cd16321">
    <property type="entry name" value="MraZ_C"/>
    <property type="match status" value="1"/>
</dbReference>
<evidence type="ECO:0000256" key="1">
    <source>
        <dbReference type="ARBA" id="ARBA00013860"/>
    </source>
</evidence>
<dbReference type="InterPro" id="IPR035644">
    <property type="entry name" value="MraZ_C"/>
</dbReference>
<sequence length="158" mass="18348">MINFYETYECKIDDKGRLKLPSSLVKHLENLGGDFVVKRAVFQNCLEVYPMKSWNQRMETIGKLNRFVKKNLDFIRQYTAGLKTIEIDKAERILISKDLKTFANLEKEVVIAGMIDYFEVWDKAAYEENIKTDENDFAQLTEEVMGNIPLSPEGENIP</sequence>
<evidence type="ECO:0000256" key="3">
    <source>
        <dbReference type="ARBA" id="ARBA00022737"/>
    </source>
</evidence>
<name>A0ABY4BP84_9FLAO</name>
<dbReference type="EMBL" id="CP094532">
    <property type="protein sequence ID" value="UOE41014.1"/>
    <property type="molecule type" value="Genomic_DNA"/>
</dbReference>
<reference evidence="9 10" key="1">
    <citation type="submission" date="2022-03" db="EMBL/GenBank/DDBJ databases">
        <title>Chryseobacterium sp. isolated from particulate matters in swine house.</title>
        <authorList>
            <person name="Won M."/>
            <person name="Kim S.-J."/>
            <person name="Kwon S.-W."/>
        </authorList>
    </citation>
    <scope>NUCLEOTIDE SEQUENCE [LARGE SCALE GENOMIC DNA]</scope>
    <source>
        <strain evidence="9 10">SC2-2</strain>
    </source>
</reference>
<keyword evidence="6 7" id="KW-0804">Transcription</keyword>
<evidence type="ECO:0000259" key="8">
    <source>
        <dbReference type="PROSITE" id="PS51740"/>
    </source>
</evidence>
<organism evidence="9 10">
    <name type="scientific">Chryseobacterium suipulveris</name>
    <dbReference type="NCBI Taxonomy" id="2929800"/>
    <lineage>
        <taxon>Bacteria</taxon>
        <taxon>Pseudomonadati</taxon>
        <taxon>Bacteroidota</taxon>
        <taxon>Flavobacteriia</taxon>
        <taxon>Flavobacteriales</taxon>
        <taxon>Weeksellaceae</taxon>
        <taxon>Chryseobacterium group</taxon>
        <taxon>Chryseobacterium</taxon>
    </lineage>
</organism>
<dbReference type="CDD" id="cd16320">
    <property type="entry name" value="MraZ_N"/>
    <property type="match status" value="1"/>
</dbReference>
<dbReference type="InterPro" id="IPR003444">
    <property type="entry name" value="MraZ"/>
</dbReference>
<dbReference type="InterPro" id="IPR038619">
    <property type="entry name" value="MraZ_sf"/>
</dbReference>